<dbReference type="PROSITE" id="PS50168">
    <property type="entry name" value="DED"/>
    <property type="match status" value="2"/>
</dbReference>
<evidence type="ECO:0000256" key="10">
    <source>
        <dbReference type="ARBA" id="ARBA00022807"/>
    </source>
</evidence>
<dbReference type="InterPro" id="IPR033139">
    <property type="entry name" value="Caspase_cys_AS"/>
</dbReference>
<proteinExistence type="inferred from homology"/>
<evidence type="ECO:0000256" key="14">
    <source>
        <dbReference type="ARBA" id="ARBA00066479"/>
    </source>
</evidence>
<dbReference type="InterPro" id="IPR015917">
    <property type="entry name" value="Pept_C14A"/>
</dbReference>
<dbReference type="SMART" id="SM00031">
    <property type="entry name" value="DED"/>
    <property type="match status" value="2"/>
</dbReference>
<evidence type="ECO:0000256" key="12">
    <source>
        <dbReference type="ARBA" id="ARBA00023242"/>
    </source>
</evidence>
<dbReference type="InterPro" id="IPR002138">
    <property type="entry name" value="Pept_C14_p10"/>
</dbReference>
<keyword evidence="11" id="KW-0865">Zymogen</keyword>
<dbReference type="GO" id="GO:0005634">
    <property type="term" value="C:nucleus"/>
    <property type="evidence" value="ECO:0007669"/>
    <property type="project" value="UniProtKB-SubCell"/>
</dbReference>
<comment type="similarity">
    <text evidence="3 16">Belongs to the peptidase C14A family.</text>
</comment>
<evidence type="ECO:0000256" key="8">
    <source>
        <dbReference type="ARBA" id="ARBA00022737"/>
    </source>
</evidence>
<dbReference type="EC" id="3.4.22.61" evidence="14"/>
<protein>
    <recommendedName>
        <fullName evidence="15">Caspase-8</fullName>
        <ecNumber evidence="14">3.4.22.61</ecNumber>
    </recommendedName>
</protein>
<sequence>MDFQKLLLDVGKALSTDDVKALAYLCTDLLDRNQTSVEARDLFRRLQDKDHLSAERPHLVKELLLIIKHNRLIRDLDFTTSNLISPYRKLLYNLSEGITDDDLRNVKFLLIGQLDRRKLEENLSTLEVFLAMEHMDLINDTNLNVLETIVQSVCPMLKEKINCFKALQETNISPSAEETGRQRSVSFSSDQNQVPQSLDPERAASCELPEIFPSMNESTMNTSNTSLDLPEVLHIGQACEVLPGLSDLNIGTSSCGYLKGRIGALEMLPSQKNMASSEMKTSLATNTHIEVLGKYPMTAAKRGICLIVNNYKFAQSFKPREGTNLDAECLWKVFEWLGFETVLEKDLRGDEILSVMLELGSRNHSQMDCLVCCILSHGKEGSVQGVDSQPVEIKKLMESVNGSHCPSLAGKPKLFFIQACQGNSEQKAVYIEADSPAESSISSDAYKASDTIPADADFLLGMSTVASFVSFRDKRSGSWYIQSLCQNLVQMVPIGCDLGSIMTKVNADVSKKSNGIKKQMPQLVSTLRKNIVFPIPKALAPILSACDHDNKDLLSDDP</sequence>
<comment type="subcellular location">
    <subcellularLocation>
        <location evidence="2">Cytoplasm</location>
    </subcellularLocation>
    <subcellularLocation>
        <location evidence="1">Nucleus</location>
    </subcellularLocation>
</comment>
<dbReference type="Pfam" id="PF01335">
    <property type="entry name" value="DED"/>
    <property type="match status" value="2"/>
</dbReference>
<dbReference type="GO" id="GO:0006915">
    <property type="term" value="P:apoptotic process"/>
    <property type="evidence" value="ECO:0007669"/>
    <property type="project" value="UniProtKB-KW"/>
</dbReference>
<dbReference type="GO" id="GO:0043065">
    <property type="term" value="P:positive regulation of apoptotic process"/>
    <property type="evidence" value="ECO:0007669"/>
    <property type="project" value="UniProtKB-ARBA"/>
</dbReference>
<dbReference type="GO" id="GO:0051604">
    <property type="term" value="P:protein maturation"/>
    <property type="evidence" value="ECO:0007669"/>
    <property type="project" value="UniProtKB-ARBA"/>
</dbReference>
<dbReference type="PROSITE" id="PS01121">
    <property type="entry name" value="CASPASE_HIS"/>
    <property type="match status" value="1"/>
</dbReference>
<evidence type="ECO:0000256" key="7">
    <source>
        <dbReference type="ARBA" id="ARBA00022703"/>
    </source>
</evidence>
<dbReference type="CDD" id="cd08334">
    <property type="entry name" value="DED_Caspase_8_10_r2"/>
    <property type="match status" value="1"/>
</dbReference>
<dbReference type="Pfam" id="PF00656">
    <property type="entry name" value="Peptidase_C14"/>
    <property type="match status" value="1"/>
</dbReference>
<dbReference type="InterPro" id="IPR001875">
    <property type="entry name" value="DED_dom"/>
</dbReference>
<evidence type="ECO:0000256" key="3">
    <source>
        <dbReference type="ARBA" id="ARBA00010134"/>
    </source>
</evidence>
<feature type="domain" description="DED" evidence="18">
    <location>
        <begin position="86"/>
        <end position="153"/>
    </location>
</feature>
<evidence type="ECO:0000256" key="2">
    <source>
        <dbReference type="ARBA" id="ARBA00004496"/>
    </source>
</evidence>
<dbReference type="EMBL" id="JAAKFY010000018">
    <property type="protein sequence ID" value="KAF3843227.1"/>
    <property type="molecule type" value="Genomic_DNA"/>
</dbReference>
<keyword evidence="12" id="KW-0539">Nucleus</keyword>
<evidence type="ECO:0000259" key="20">
    <source>
        <dbReference type="PROSITE" id="PS50208"/>
    </source>
</evidence>
<evidence type="ECO:0000256" key="9">
    <source>
        <dbReference type="ARBA" id="ARBA00022801"/>
    </source>
</evidence>
<dbReference type="InterPro" id="IPR029030">
    <property type="entry name" value="Caspase-like_dom_sf"/>
</dbReference>
<dbReference type="InterPro" id="IPR011029">
    <property type="entry name" value="DEATH-like_dom_sf"/>
</dbReference>
<dbReference type="SMART" id="SM00115">
    <property type="entry name" value="CASc"/>
    <property type="match status" value="1"/>
</dbReference>
<feature type="domain" description="Caspase family p10" evidence="19">
    <location>
        <begin position="448"/>
        <end position="533"/>
    </location>
</feature>
<comment type="caution">
    <text evidence="21">The sequence shown here is derived from an EMBL/GenBank/DDBJ whole genome shotgun (WGS) entry which is preliminary data.</text>
</comment>
<evidence type="ECO:0000256" key="6">
    <source>
        <dbReference type="ARBA" id="ARBA00022670"/>
    </source>
</evidence>
<dbReference type="GO" id="GO:0006508">
    <property type="term" value="P:proteolysis"/>
    <property type="evidence" value="ECO:0007669"/>
    <property type="project" value="UniProtKB-KW"/>
</dbReference>
<dbReference type="FunFam" id="1.10.533.10:FF:000016">
    <property type="entry name" value="CASP8 and FADD-like apoptosis regulator"/>
    <property type="match status" value="1"/>
</dbReference>
<dbReference type="GO" id="GO:0032991">
    <property type="term" value="C:protein-containing complex"/>
    <property type="evidence" value="ECO:0007669"/>
    <property type="project" value="UniProtKB-ARBA"/>
</dbReference>
<gene>
    <name evidence="21" type="ORF">F7725_002076</name>
</gene>
<dbReference type="PROSITE" id="PS50207">
    <property type="entry name" value="CASPASE_P10"/>
    <property type="match status" value="1"/>
</dbReference>
<feature type="domain" description="DED" evidence="18">
    <location>
        <begin position="2"/>
        <end position="78"/>
    </location>
</feature>
<dbReference type="GO" id="GO:0004197">
    <property type="term" value="F:cysteine-type endopeptidase activity"/>
    <property type="evidence" value="ECO:0007669"/>
    <property type="project" value="InterPro"/>
</dbReference>
<evidence type="ECO:0000256" key="17">
    <source>
        <dbReference type="SAM" id="MobiDB-lite"/>
    </source>
</evidence>
<evidence type="ECO:0000259" key="19">
    <source>
        <dbReference type="PROSITE" id="PS50207"/>
    </source>
</evidence>
<dbReference type="InterPro" id="IPR016129">
    <property type="entry name" value="Caspase_his_AS"/>
</dbReference>
<feature type="domain" description="Caspase family p20" evidence="20">
    <location>
        <begin position="301"/>
        <end position="424"/>
    </location>
</feature>
<dbReference type="InterPro" id="IPR011600">
    <property type="entry name" value="Pept_C14_caspase"/>
</dbReference>
<comment type="catalytic activity">
    <reaction evidence="13">
        <text>Strict requirement for Asp at position P1 and has a preferred cleavage sequence of (Leu/Asp/Val)-Glu-Thr-Asp-|-(Gly/Ser/Ala).</text>
        <dbReference type="EC" id="3.4.22.61"/>
    </reaction>
</comment>
<evidence type="ECO:0000256" key="4">
    <source>
        <dbReference type="ARBA" id="ARBA00022490"/>
    </source>
</evidence>
<dbReference type="GO" id="GO:0005737">
    <property type="term" value="C:cytoplasm"/>
    <property type="evidence" value="ECO:0007669"/>
    <property type="project" value="UniProtKB-SubCell"/>
</dbReference>
<dbReference type="Proteomes" id="UP000518266">
    <property type="component" value="Unassembled WGS sequence"/>
</dbReference>
<keyword evidence="7" id="KW-0053">Apoptosis</keyword>
<reference evidence="21 22" key="1">
    <citation type="submission" date="2020-03" db="EMBL/GenBank/DDBJ databases">
        <title>Dissostichus mawsoni Genome sequencing and assembly.</title>
        <authorList>
            <person name="Park H."/>
        </authorList>
    </citation>
    <scope>NUCLEOTIDE SEQUENCE [LARGE SCALE GENOMIC DNA]</scope>
    <source>
        <strain evidence="21">DM0001</strain>
        <tissue evidence="21">Muscle</tissue>
    </source>
</reference>
<dbReference type="CDD" id="cd00032">
    <property type="entry name" value="CASc"/>
    <property type="match status" value="1"/>
</dbReference>
<dbReference type="AlphaFoldDB" id="A0A7J5Y3J7"/>
<evidence type="ECO:0000256" key="16">
    <source>
        <dbReference type="RuleBase" id="RU003971"/>
    </source>
</evidence>
<dbReference type="SUPFAM" id="SSF52129">
    <property type="entry name" value="Caspase-like"/>
    <property type="match status" value="1"/>
</dbReference>
<dbReference type="Gene3D" id="3.40.50.1460">
    <property type="match status" value="1"/>
</dbReference>
<dbReference type="Gene3D" id="1.10.533.10">
    <property type="entry name" value="Death Domain, Fas"/>
    <property type="match status" value="2"/>
</dbReference>
<keyword evidence="4" id="KW-0963">Cytoplasm</keyword>
<keyword evidence="5" id="KW-0597">Phosphoprotein</keyword>
<feature type="region of interest" description="Disordered" evidence="17">
    <location>
        <begin position="174"/>
        <end position="198"/>
    </location>
</feature>
<evidence type="ECO:0000256" key="1">
    <source>
        <dbReference type="ARBA" id="ARBA00004123"/>
    </source>
</evidence>
<dbReference type="PROSITE" id="PS01122">
    <property type="entry name" value="CASPASE_CYS"/>
    <property type="match status" value="1"/>
</dbReference>
<keyword evidence="22" id="KW-1185">Reference proteome</keyword>
<evidence type="ECO:0000313" key="21">
    <source>
        <dbReference type="EMBL" id="KAF3843227.1"/>
    </source>
</evidence>
<evidence type="ECO:0000256" key="11">
    <source>
        <dbReference type="ARBA" id="ARBA00023145"/>
    </source>
</evidence>
<feature type="compositionally biased region" description="Polar residues" evidence="17">
    <location>
        <begin position="174"/>
        <end position="196"/>
    </location>
</feature>
<dbReference type="OrthoDB" id="6114029at2759"/>
<dbReference type="PANTHER" id="PTHR48169">
    <property type="entry name" value="DED DOMAIN-CONTAINING PROTEIN"/>
    <property type="match status" value="1"/>
</dbReference>
<accession>A0A7J5Y3J7</accession>
<dbReference type="InterPro" id="IPR001309">
    <property type="entry name" value="Pept_C14_p20"/>
</dbReference>
<dbReference type="PRINTS" id="PR00376">
    <property type="entry name" value="IL1BCENZYME"/>
</dbReference>
<keyword evidence="9" id="KW-0378">Hydrolase</keyword>
<evidence type="ECO:0000256" key="15">
    <source>
        <dbReference type="ARBA" id="ARBA00068172"/>
    </source>
</evidence>
<name>A0A7J5Y3J7_DISMA</name>
<keyword evidence="6" id="KW-0645">Protease</keyword>
<evidence type="ECO:0000313" key="22">
    <source>
        <dbReference type="Proteomes" id="UP000518266"/>
    </source>
</evidence>
<evidence type="ECO:0000256" key="13">
    <source>
        <dbReference type="ARBA" id="ARBA00051626"/>
    </source>
</evidence>
<dbReference type="GO" id="GO:0005886">
    <property type="term" value="C:plasma membrane"/>
    <property type="evidence" value="ECO:0007669"/>
    <property type="project" value="UniProtKB-ARBA"/>
</dbReference>
<organism evidence="21 22">
    <name type="scientific">Dissostichus mawsoni</name>
    <name type="common">Antarctic cod</name>
    <dbReference type="NCBI Taxonomy" id="36200"/>
    <lineage>
        <taxon>Eukaryota</taxon>
        <taxon>Metazoa</taxon>
        <taxon>Chordata</taxon>
        <taxon>Craniata</taxon>
        <taxon>Vertebrata</taxon>
        <taxon>Euteleostomi</taxon>
        <taxon>Actinopterygii</taxon>
        <taxon>Neopterygii</taxon>
        <taxon>Teleostei</taxon>
        <taxon>Neoteleostei</taxon>
        <taxon>Acanthomorphata</taxon>
        <taxon>Eupercaria</taxon>
        <taxon>Perciformes</taxon>
        <taxon>Notothenioidei</taxon>
        <taxon>Nototheniidae</taxon>
        <taxon>Dissostichus</taxon>
    </lineage>
</organism>
<dbReference type="PROSITE" id="PS50208">
    <property type="entry name" value="CASPASE_P20"/>
    <property type="match status" value="1"/>
</dbReference>
<keyword evidence="10" id="KW-0788">Thiol protease</keyword>
<dbReference type="PANTHER" id="PTHR48169:SF7">
    <property type="entry name" value="CASPASE 10"/>
    <property type="match status" value="1"/>
</dbReference>
<dbReference type="SUPFAM" id="SSF47986">
    <property type="entry name" value="DEATH domain"/>
    <property type="match status" value="2"/>
</dbReference>
<keyword evidence="8" id="KW-0677">Repeat</keyword>
<evidence type="ECO:0000256" key="5">
    <source>
        <dbReference type="ARBA" id="ARBA00022553"/>
    </source>
</evidence>
<evidence type="ECO:0000259" key="18">
    <source>
        <dbReference type="PROSITE" id="PS50168"/>
    </source>
</evidence>
<dbReference type="CDD" id="cd08792">
    <property type="entry name" value="DED_Caspase_8_10_r1"/>
    <property type="match status" value="1"/>
</dbReference>
<dbReference type="FunFam" id="3.40.50.1460:FF:000008">
    <property type="entry name" value="caspase-8 isoform X1"/>
    <property type="match status" value="1"/>
</dbReference>